<dbReference type="VEuPathDB" id="FungiDB:RhiirA1_454114"/>
<dbReference type="VEuPathDB" id="FungiDB:FUN_009878"/>
<dbReference type="AlphaFoldDB" id="A0A2N1MK24"/>
<name>A0A2N1MK24_9GLOM</name>
<evidence type="ECO:0000313" key="1">
    <source>
        <dbReference type="EMBL" id="PKK61991.1"/>
    </source>
</evidence>
<dbReference type="VEuPathDB" id="FungiDB:RhiirFUN_021695"/>
<reference evidence="1 2" key="1">
    <citation type="submission" date="2016-04" db="EMBL/GenBank/DDBJ databases">
        <title>Genome analyses suggest a sexual origin of heterokaryosis in a supposedly ancient asexual fungus.</title>
        <authorList>
            <person name="Ropars J."/>
            <person name="Sedzielewska K."/>
            <person name="Noel J."/>
            <person name="Charron P."/>
            <person name="Farinelli L."/>
            <person name="Marton T."/>
            <person name="Kruger M."/>
            <person name="Pelin A."/>
            <person name="Brachmann A."/>
            <person name="Corradi N."/>
        </authorList>
    </citation>
    <scope>NUCLEOTIDE SEQUENCE [LARGE SCALE GENOMIC DNA]</scope>
    <source>
        <strain evidence="1 2">C2</strain>
    </source>
</reference>
<dbReference type="Proteomes" id="UP000233469">
    <property type="component" value="Unassembled WGS sequence"/>
</dbReference>
<comment type="caution">
    <text evidence="1">The sequence shown here is derived from an EMBL/GenBank/DDBJ whole genome shotgun (WGS) entry which is preliminary data.</text>
</comment>
<accession>A0A2N1MK24</accession>
<organism evidence="1 2">
    <name type="scientific">Rhizophagus irregularis</name>
    <dbReference type="NCBI Taxonomy" id="588596"/>
    <lineage>
        <taxon>Eukaryota</taxon>
        <taxon>Fungi</taxon>
        <taxon>Fungi incertae sedis</taxon>
        <taxon>Mucoromycota</taxon>
        <taxon>Glomeromycotina</taxon>
        <taxon>Glomeromycetes</taxon>
        <taxon>Glomerales</taxon>
        <taxon>Glomeraceae</taxon>
        <taxon>Rhizophagus</taxon>
    </lineage>
</organism>
<gene>
    <name evidence="1" type="ORF">RhiirC2_718039</name>
</gene>
<evidence type="ECO:0008006" key="3">
    <source>
        <dbReference type="Google" id="ProtNLM"/>
    </source>
</evidence>
<proteinExistence type="predicted"/>
<sequence length="289" mass="33957">MDAIMLNKISMSYQELSSMGVVNLVPTEEHGEYLIRLPYVWVCAIVESSDDHGMMYWKSMMLRYDEPWQNFEDFNAKFWALRLRLFHLIGYKQIKLKILFKGADFSLSFPDVEVDLPEIIDIKLYRSLHRYPVTKTYKNNQVKYENMTEVRNGYIDLDLLKEGNIKRYIGCLFFNAPGEVNQELYDKTYEKVAEAMNKAEVKEWVLLFLTNANKENNLSIDNKPNSALVSMKNFQKFYGYTYASRAQFASANEKIYFNSAPVESLTILGFNEEERNNIRLKCKEHPRKA</sequence>
<reference evidence="1 2" key="2">
    <citation type="submission" date="2017-10" db="EMBL/GenBank/DDBJ databases">
        <title>Extensive intraspecific genome diversity in a model arbuscular mycorrhizal fungus.</title>
        <authorList>
            <person name="Chen E.C.H."/>
            <person name="Morin E."/>
            <person name="Baudet D."/>
            <person name="Noel J."/>
            <person name="Ndikumana S."/>
            <person name="Charron P."/>
            <person name="St-Onge C."/>
            <person name="Giorgi J."/>
            <person name="Grigoriev I.V."/>
            <person name="Roux C."/>
            <person name="Martin F.M."/>
            <person name="Corradi N."/>
        </authorList>
    </citation>
    <scope>NUCLEOTIDE SEQUENCE [LARGE SCALE GENOMIC DNA]</scope>
    <source>
        <strain evidence="1 2">C2</strain>
    </source>
</reference>
<dbReference type="EMBL" id="LLXL01002057">
    <property type="protein sequence ID" value="PKK61991.1"/>
    <property type="molecule type" value="Genomic_DNA"/>
</dbReference>
<evidence type="ECO:0000313" key="2">
    <source>
        <dbReference type="Proteomes" id="UP000233469"/>
    </source>
</evidence>
<protein>
    <recommendedName>
        <fullName evidence="3">Crinkler family protein</fullName>
    </recommendedName>
</protein>